<dbReference type="EnsemblMetazoa" id="HelroT164226">
    <property type="protein sequence ID" value="HelroP164226"/>
    <property type="gene ID" value="HelroG164226"/>
</dbReference>
<dbReference type="GeneID" id="20200446"/>
<proteinExistence type="predicted"/>
<keyword evidence="3" id="KW-1185">Reference proteome</keyword>
<dbReference type="EMBL" id="KB097571">
    <property type="protein sequence ID" value="ESN94394.1"/>
    <property type="molecule type" value="Genomic_DNA"/>
</dbReference>
<dbReference type="InParanoid" id="T1EV46"/>
<dbReference type="Proteomes" id="UP000015101">
    <property type="component" value="Unassembled WGS sequence"/>
</dbReference>
<evidence type="ECO:0000313" key="3">
    <source>
        <dbReference type="Proteomes" id="UP000015101"/>
    </source>
</evidence>
<name>T1EV46_HELRO</name>
<accession>T1EV46</accession>
<evidence type="ECO:0000313" key="1">
    <source>
        <dbReference type="EMBL" id="ESN94394.1"/>
    </source>
</evidence>
<gene>
    <name evidence="2" type="primary">20200446</name>
    <name evidence="1" type="ORF">HELRODRAFT_164226</name>
</gene>
<reference evidence="3" key="1">
    <citation type="submission" date="2012-12" db="EMBL/GenBank/DDBJ databases">
        <authorList>
            <person name="Hellsten U."/>
            <person name="Grimwood J."/>
            <person name="Chapman J.A."/>
            <person name="Shapiro H."/>
            <person name="Aerts A."/>
            <person name="Otillar R.P."/>
            <person name="Terry A.Y."/>
            <person name="Boore J.L."/>
            <person name="Simakov O."/>
            <person name="Marletaz F."/>
            <person name="Cho S.-J."/>
            <person name="Edsinger-Gonzales E."/>
            <person name="Havlak P."/>
            <person name="Kuo D.-H."/>
            <person name="Larsson T."/>
            <person name="Lv J."/>
            <person name="Arendt D."/>
            <person name="Savage R."/>
            <person name="Osoegawa K."/>
            <person name="de Jong P."/>
            <person name="Lindberg D.R."/>
            <person name="Seaver E.C."/>
            <person name="Weisblat D.A."/>
            <person name="Putnam N.H."/>
            <person name="Grigoriev I.V."/>
            <person name="Rokhsar D.S."/>
        </authorList>
    </citation>
    <scope>NUCLEOTIDE SEQUENCE</scope>
</reference>
<reference evidence="1 3" key="2">
    <citation type="journal article" date="2013" name="Nature">
        <title>Insights into bilaterian evolution from three spiralian genomes.</title>
        <authorList>
            <person name="Simakov O."/>
            <person name="Marletaz F."/>
            <person name="Cho S.J."/>
            <person name="Edsinger-Gonzales E."/>
            <person name="Havlak P."/>
            <person name="Hellsten U."/>
            <person name="Kuo D.H."/>
            <person name="Larsson T."/>
            <person name="Lv J."/>
            <person name="Arendt D."/>
            <person name="Savage R."/>
            <person name="Osoegawa K."/>
            <person name="de Jong P."/>
            <person name="Grimwood J."/>
            <person name="Chapman J.A."/>
            <person name="Shapiro H."/>
            <person name="Aerts A."/>
            <person name="Otillar R.P."/>
            <person name="Terry A.Y."/>
            <person name="Boore J.L."/>
            <person name="Grigoriev I.V."/>
            <person name="Lindberg D.R."/>
            <person name="Seaver E.C."/>
            <person name="Weisblat D.A."/>
            <person name="Putnam N.H."/>
            <person name="Rokhsar D.S."/>
        </authorList>
    </citation>
    <scope>NUCLEOTIDE SEQUENCE</scope>
</reference>
<dbReference type="KEGG" id="hro:HELRODRAFT_164226"/>
<evidence type="ECO:0000313" key="2">
    <source>
        <dbReference type="EnsemblMetazoa" id="HelroP164226"/>
    </source>
</evidence>
<dbReference type="CTD" id="20200446"/>
<dbReference type="AlphaFoldDB" id="T1EV46"/>
<reference evidence="2" key="3">
    <citation type="submission" date="2015-06" db="UniProtKB">
        <authorList>
            <consortium name="EnsemblMetazoa"/>
        </authorList>
    </citation>
    <scope>IDENTIFICATION</scope>
</reference>
<dbReference type="HOGENOM" id="CLU_064172_0_1_1"/>
<dbReference type="RefSeq" id="XP_009027468.1">
    <property type="nucleotide sequence ID" value="XM_009029220.1"/>
</dbReference>
<organism evidence="2 3">
    <name type="scientific">Helobdella robusta</name>
    <name type="common">Californian leech</name>
    <dbReference type="NCBI Taxonomy" id="6412"/>
    <lineage>
        <taxon>Eukaryota</taxon>
        <taxon>Metazoa</taxon>
        <taxon>Spiralia</taxon>
        <taxon>Lophotrochozoa</taxon>
        <taxon>Annelida</taxon>
        <taxon>Clitellata</taxon>
        <taxon>Hirudinea</taxon>
        <taxon>Rhynchobdellida</taxon>
        <taxon>Glossiphoniidae</taxon>
        <taxon>Helobdella</taxon>
    </lineage>
</organism>
<sequence length="263" mass="30335">MAARSYVVNELLYFFINNSNMLENDCFLNNTAGFYNNDDIVSALKQLKNDLDNLKCEKYEKLVSRGNLKEKFLEIISILKFLNANDMLEKCPIFVSMNIAKIPKLDNFLKINFEKIRKDISDVLNKQQMQIIESLQPLLSQREENFAAKNKVNTKAPNNINNENVTQKAKSHNVNDKVVKTENWADDLDTPTDKSMQPFTLVEKRKRLNKFPGILYETQDSDSVQPLKYSEVAKKTKSKIIGNKVNNECKLKAEKIIVKKVFS</sequence>
<dbReference type="EMBL" id="AMQM01001595">
    <property type="status" value="NOT_ANNOTATED_CDS"/>
    <property type="molecule type" value="Genomic_DNA"/>
</dbReference>
<protein>
    <submittedName>
        <fullName evidence="1 2">Uncharacterized protein</fullName>
    </submittedName>
</protein>